<dbReference type="Pfam" id="PF00593">
    <property type="entry name" value="TonB_dep_Rec_b-barrel"/>
    <property type="match status" value="1"/>
</dbReference>
<proteinExistence type="inferred from homology"/>
<comment type="similarity">
    <text evidence="8 9">Belongs to the TonB-dependent receptor family.</text>
</comment>
<dbReference type="InterPro" id="IPR023996">
    <property type="entry name" value="TonB-dep_OMP_SusC/RagA"/>
</dbReference>
<keyword evidence="10" id="KW-0732">Signal</keyword>
<dbReference type="InterPro" id="IPR037066">
    <property type="entry name" value="Plug_dom_sf"/>
</dbReference>
<name>A0A1H5LD49_9FLAO</name>
<dbReference type="InterPro" id="IPR000531">
    <property type="entry name" value="Beta-barrel_TonB"/>
</dbReference>
<dbReference type="RefSeq" id="WP_093112573.1">
    <property type="nucleotide sequence ID" value="NZ_FNGG01000002.1"/>
</dbReference>
<evidence type="ECO:0000313" key="14">
    <source>
        <dbReference type="Proteomes" id="UP000199448"/>
    </source>
</evidence>
<dbReference type="GO" id="GO:0009279">
    <property type="term" value="C:cell outer membrane"/>
    <property type="evidence" value="ECO:0007669"/>
    <property type="project" value="UniProtKB-SubCell"/>
</dbReference>
<dbReference type="PROSITE" id="PS52016">
    <property type="entry name" value="TONB_DEPENDENT_REC_3"/>
    <property type="match status" value="1"/>
</dbReference>
<keyword evidence="6 8" id="KW-0472">Membrane</keyword>
<keyword evidence="2 8" id="KW-0813">Transport</keyword>
<dbReference type="Gene3D" id="2.170.130.10">
    <property type="entry name" value="TonB-dependent receptor, plug domain"/>
    <property type="match status" value="1"/>
</dbReference>
<dbReference type="Gene3D" id="2.60.40.1120">
    <property type="entry name" value="Carboxypeptidase-like, regulatory domain"/>
    <property type="match status" value="1"/>
</dbReference>
<dbReference type="SUPFAM" id="SSF56935">
    <property type="entry name" value="Porins"/>
    <property type="match status" value="1"/>
</dbReference>
<dbReference type="NCBIfam" id="TIGR04056">
    <property type="entry name" value="OMP_RagA_SusC"/>
    <property type="match status" value="1"/>
</dbReference>
<dbReference type="InterPro" id="IPR008969">
    <property type="entry name" value="CarboxyPept-like_regulatory"/>
</dbReference>
<dbReference type="Pfam" id="PF07715">
    <property type="entry name" value="Plug"/>
    <property type="match status" value="1"/>
</dbReference>
<evidence type="ECO:0000256" key="7">
    <source>
        <dbReference type="ARBA" id="ARBA00023237"/>
    </source>
</evidence>
<dbReference type="SUPFAM" id="SSF49464">
    <property type="entry name" value="Carboxypeptidase regulatory domain-like"/>
    <property type="match status" value="1"/>
</dbReference>
<feature type="chain" id="PRO_5011496758" evidence="10">
    <location>
        <begin position="22"/>
        <end position="975"/>
    </location>
</feature>
<evidence type="ECO:0000259" key="12">
    <source>
        <dbReference type="Pfam" id="PF07715"/>
    </source>
</evidence>
<accession>A0A1H5LD49</accession>
<evidence type="ECO:0000259" key="11">
    <source>
        <dbReference type="Pfam" id="PF00593"/>
    </source>
</evidence>
<keyword evidence="14" id="KW-1185">Reference proteome</keyword>
<evidence type="ECO:0000313" key="13">
    <source>
        <dbReference type="EMBL" id="SEE74914.1"/>
    </source>
</evidence>
<dbReference type="InterPro" id="IPR039426">
    <property type="entry name" value="TonB-dep_rcpt-like"/>
</dbReference>
<reference evidence="13 14" key="1">
    <citation type="submission" date="2016-10" db="EMBL/GenBank/DDBJ databases">
        <authorList>
            <person name="de Groot N.N."/>
        </authorList>
    </citation>
    <scope>NUCLEOTIDE SEQUENCE [LARGE SCALE GENOMIC DNA]</scope>
    <source>
        <strain evidence="13 14">DSM 23553</strain>
    </source>
</reference>
<gene>
    <name evidence="13" type="ORF">SAMN04488034_102237</name>
</gene>
<evidence type="ECO:0000256" key="5">
    <source>
        <dbReference type="ARBA" id="ARBA00023077"/>
    </source>
</evidence>
<keyword evidence="7 8" id="KW-0998">Cell outer membrane</keyword>
<dbReference type="NCBIfam" id="TIGR04057">
    <property type="entry name" value="SusC_RagA_signa"/>
    <property type="match status" value="1"/>
</dbReference>
<evidence type="ECO:0000256" key="8">
    <source>
        <dbReference type="PROSITE-ProRule" id="PRU01360"/>
    </source>
</evidence>
<feature type="domain" description="TonB-dependent receptor plug" evidence="12">
    <location>
        <begin position="115"/>
        <end position="230"/>
    </location>
</feature>
<sequence length="975" mass="108232">MRTFIKSTWLLLFMMPLSFFAQSTLSGIVTERDTGMPIPGANVVIKGTTNGTTTNFDGEYTLTGVDLDDVIVYSYVGLETQEVPFTGQETINVALAPDAAILEEVVLIGYGSTRRQDATGSVEQISSEEFNQGAIVSPEQLIQGKSAGVRITSGNGAPGGGTEIRIRGGSSLSANNSPLIVVDGIPLDQRGVQGVRNQLNAINPNEIADFVVLKDASATAIYGSRASNGVILITTKKGKKNADLKFEYDLKVSVGEVVETVDILDADQFRNLIETTPGTDVGLLGTANTDWQDEIYQTAEGAIHNLTVSQGLDNFYYRVNFNHTSQKGVLKTDLYQRNALNTAFNYDLLDNDLKLTLTAKGSVDQNDFADEAAIGAAVNFDPTKPVYDENSNYGGFYEWTNNNGVALQQATRNPLALLLQRDAEGKTKRIITNFNIDYDIPLIDELRFNLNAGVDYAENNGFTFRPTTSATVLQNIPAEEVYWGINRNQLLDFYFNYKPYVESISTAIDLTAGHSFQEFYMSSQQRYTDEAVEGNWVLNPLSINRNALESYFARASFDIDDKYLISGSYRMDGSSRFSEDNRWSSFPAVSVGWKINNEDFLKDSGILSELKLRAGYGVTGNQEIGPNYGYLGVYTPSQRGASYQFGETFYPTLRPEEYDKELKWEELQTYNVGMDFGFFNDRFTGSVDAYHRTTENLLAEVPVPAGANLSDRLVTNVGETVSKGIEVGLNGKLIQTDKINWNLNYNITFQDLEITKLSLGDDPNFFIPQGGISGGVGNMIQIWKTDIDPTTFFVYRQVYDQNGEPIEGAYVDVNGDNTITEIDRQPYKKASPDFFMGLTNNFTYKDFDFSFTWRGSFGGYMYNNMQSATGFRGAGTVTPQPYYSNFNANVLETDFNESQFFSDYYIQSADFVKLDNVSVGYLIPGEKLDFRASFTASNVLTITDYDGLDPEIAGGIDNNFYPRPRTYTLGLNLTF</sequence>
<dbReference type="OrthoDB" id="9768177at2"/>
<comment type="subcellular location">
    <subcellularLocation>
        <location evidence="1 8">Cell outer membrane</location>
        <topology evidence="1 8">Multi-pass membrane protein</topology>
    </subcellularLocation>
</comment>
<keyword evidence="4 8" id="KW-0812">Transmembrane</keyword>
<evidence type="ECO:0000256" key="10">
    <source>
        <dbReference type="SAM" id="SignalP"/>
    </source>
</evidence>
<dbReference type="Pfam" id="PF13715">
    <property type="entry name" value="CarbopepD_reg_2"/>
    <property type="match status" value="1"/>
</dbReference>
<dbReference type="Gene3D" id="2.40.170.20">
    <property type="entry name" value="TonB-dependent receptor, beta-barrel domain"/>
    <property type="match status" value="1"/>
</dbReference>
<dbReference type="STRING" id="390640.SAMN04488034_102237"/>
<keyword evidence="5 9" id="KW-0798">TonB box</keyword>
<protein>
    <submittedName>
        <fullName evidence="13">Iron complex outermembrane recepter protein</fullName>
    </submittedName>
</protein>
<dbReference type="AlphaFoldDB" id="A0A1H5LD49"/>
<dbReference type="InterPro" id="IPR023997">
    <property type="entry name" value="TonB-dep_OMP_SusC/RagA_CS"/>
</dbReference>
<evidence type="ECO:0000256" key="6">
    <source>
        <dbReference type="ARBA" id="ARBA00023136"/>
    </source>
</evidence>
<dbReference type="EMBL" id="FNUG01000002">
    <property type="protein sequence ID" value="SEE74914.1"/>
    <property type="molecule type" value="Genomic_DNA"/>
</dbReference>
<dbReference type="InterPro" id="IPR012910">
    <property type="entry name" value="Plug_dom"/>
</dbReference>
<dbReference type="Proteomes" id="UP000199448">
    <property type="component" value="Unassembled WGS sequence"/>
</dbReference>
<feature type="signal peptide" evidence="10">
    <location>
        <begin position="1"/>
        <end position="21"/>
    </location>
</feature>
<dbReference type="InterPro" id="IPR036942">
    <property type="entry name" value="Beta-barrel_TonB_sf"/>
</dbReference>
<evidence type="ECO:0000256" key="2">
    <source>
        <dbReference type="ARBA" id="ARBA00022448"/>
    </source>
</evidence>
<evidence type="ECO:0000256" key="3">
    <source>
        <dbReference type="ARBA" id="ARBA00022452"/>
    </source>
</evidence>
<organism evidence="13 14">
    <name type="scientific">Salinimicrobium catena</name>
    <dbReference type="NCBI Taxonomy" id="390640"/>
    <lineage>
        <taxon>Bacteria</taxon>
        <taxon>Pseudomonadati</taxon>
        <taxon>Bacteroidota</taxon>
        <taxon>Flavobacteriia</taxon>
        <taxon>Flavobacteriales</taxon>
        <taxon>Flavobacteriaceae</taxon>
        <taxon>Salinimicrobium</taxon>
    </lineage>
</organism>
<feature type="domain" description="TonB-dependent receptor-like beta-barrel" evidence="11">
    <location>
        <begin position="390"/>
        <end position="751"/>
    </location>
</feature>
<keyword evidence="3 8" id="KW-1134">Transmembrane beta strand</keyword>
<evidence type="ECO:0000256" key="4">
    <source>
        <dbReference type="ARBA" id="ARBA00022692"/>
    </source>
</evidence>
<evidence type="ECO:0000256" key="9">
    <source>
        <dbReference type="RuleBase" id="RU003357"/>
    </source>
</evidence>
<evidence type="ECO:0000256" key="1">
    <source>
        <dbReference type="ARBA" id="ARBA00004571"/>
    </source>
</evidence>